<accession>A0A368XKQ3</accession>
<dbReference type="RefSeq" id="WP_114470137.1">
    <property type="nucleotide sequence ID" value="NZ_QPJK01000007.1"/>
</dbReference>
<keyword evidence="4" id="KW-1185">Reference proteome</keyword>
<proteinExistence type="predicted"/>
<dbReference type="Gene3D" id="3.20.20.140">
    <property type="entry name" value="Metal-dependent hydrolases"/>
    <property type="match status" value="1"/>
</dbReference>
<dbReference type="InterPro" id="IPR032466">
    <property type="entry name" value="Metal_Hydrolase"/>
</dbReference>
<dbReference type="InterPro" id="IPR052358">
    <property type="entry name" value="Aro_Compnd_Degr_Hydrolases"/>
</dbReference>
<dbReference type="Pfam" id="PF04909">
    <property type="entry name" value="Amidohydro_2"/>
    <property type="match status" value="1"/>
</dbReference>
<name>A0A368XKQ3_9BURK</name>
<dbReference type="OrthoDB" id="9787654at2"/>
<evidence type="ECO:0000313" key="3">
    <source>
        <dbReference type="EMBL" id="RCW68601.1"/>
    </source>
</evidence>
<dbReference type="InterPro" id="IPR006680">
    <property type="entry name" value="Amidohydro-rel"/>
</dbReference>
<dbReference type="PANTHER" id="PTHR35563:SF2">
    <property type="entry name" value="BARREL METAL-DEPENDENT HYDROLASE, PUTATIVE (AFU_ORTHOLOGUE AFUA_1G16240)-RELATED"/>
    <property type="match status" value="1"/>
</dbReference>
<gene>
    <name evidence="3" type="ORF">DES41_107122</name>
</gene>
<comment type="caution">
    <text evidence="3">The sequence shown here is derived from an EMBL/GenBank/DDBJ whole genome shotgun (WGS) entry which is preliminary data.</text>
</comment>
<evidence type="ECO:0000256" key="1">
    <source>
        <dbReference type="SAM" id="MobiDB-lite"/>
    </source>
</evidence>
<dbReference type="AlphaFoldDB" id="A0A368XKQ3"/>
<evidence type="ECO:0000259" key="2">
    <source>
        <dbReference type="Pfam" id="PF04909"/>
    </source>
</evidence>
<organism evidence="3 4">
    <name type="scientific">Pseudorhodoferax soli</name>
    <dbReference type="NCBI Taxonomy" id="545864"/>
    <lineage>
        <taxon>Bacteria</taxon>
        <taxon>Pseudomonadati</taxon>
        <taxon>Pseudomonadota</taxon>
        <taxon>Betaproteobacteria</taxon>
        <taxon>Burkholderiales</taxon>
        <taxon>Comamonadaceae</taxon>
    </lineage>
</organism>
<sequence length="292" mass="32390">MPLPLDHLMRGGKPAEPTRRLPPGACDCHVHVFEDELRFPFSAARAYTPDPRSVEKYRQTFSARGVDRAILVHPTPYGSDHSSFEYLLRANGSWMRGVAVVGDCHPDRQLETWHALGTRGTRLNVVMDGEPTPHALRELVARVSPLEWHVQMYAHIHGSVSTVRQLAELGVVVVLDHMGSSAADKAMSSSGLRDLLALMREGRAFVKLSAPYRISHDPRTFSDVRPLVDVLLAANPRQVLWGTDWPHPMAGSSMPTAAALIDAAFEWLPTSDLRQAVLVDNPSRLYWDAMPA</sequence>
<feature type="region of interest" description="Disordered" evidence="1">
    <location>
        <begin position="1"/>
        <end position="21"/>
    </location>
</feature>
<feature type="domain" description="Amidohydrolase-related" evidence="2">
    <location>
        <begin position="26"/>
        <end position="286"/>
    </location>
</feature>
<evidence type="ECO:0000313" key="4">
    <source>
        <dbReference type="Proteomes" id="UP000252884"/>
    </source>
</evidence>
<dbReference type="Proteomes" id="UP000252884">
    <property type="component" value="Unassembled WGS sequence"/>
</dbReference>
<reference evidence="3 4" key="1">
    <citation type="submission" date="2018-07" db="EMBL/GenBank/DDBJ databases">
        <title>Genomic Encyclopedia of Type Strains, Phase IV (KMG-IV): sequencing the most valuable type-strain genomes for metagenomic binning, comparative biology and taxonomic classification.</title>
        <authorList>
            <person name="Goeker M."/>
        </authorList>
    </citation>
    <scope>NUCLEOTIDE SEQUENCE [LARGE SCALE GENOMIC DNA]</scope>
    <source>
        <strain evidence="3 4">DSM 21634</strain>
    </source>
</reference>
<dbReference type="PANTHER" id="PTHR35563">
    <property type="entry name" value="BARREL METAL-DEPENDENT HYDROLASE, PUTATIVE (AFU_ORTHOLOGUE AFUA_1G16240)-RELATED"/>
    <property type="match status" value="1"/>
</dbReference>
<dbReference type="EMBL" id="QPJK01000007">
    <property type="protein sequence ID" value="RCW68601.1"/>
    <property type="molecule type" value="Genomic_DNA"/>
</dbReference>
<dbReference type="GO" id="GO:0016787">
    <property type="term" value="F:hydrolase activity"/>
    <property type="evidence" value="ECO:0007669"/>
    <property type="project" value="UniProtKB-KW"/>
</dbReference>
<protein>
    <submittedName>
        <fullName evidence="3">Putative TIM-barrel fold metal-dependent hydrolase</fullName>
    </submittedName>
</protein>
<keyword evidence="3" id="KW-0378">Hydrolase</keyword>
<dbReference type="SUPFAM" id="SSF51556">
    <property type="entry name" value="Metallo-dependent hydrolases"/>
    <property type="match status" value="1"/>
</dbReference>